<protein>
    <recommendedName>
        <fullName evidence="6">GDP-D-glucose phosphorylase 1</fullName>
        <ecNumber evidence="5">2.7.7.78</ecNumber>
    </recommendedName>
</protein>
<dbReference type="OMA" id="NNEDWDG"/>
<evidence type="ECO:0000259" key="14">
    <source>
        <dbReference type="Pfam" id="PF26217"/>
    </source>
</evidence>
<evidence type="ECO:0000256" key="7">
    <source>
        <dbReference type="ARBA" id="ARBA00022490"/>
    </source>
</evidence>
<keyword evidence="7" id="KW-0963">Cytoplasm</keyword>
<evidence type="ECO:0000256" key="1">
    <source>
        <dbReference type="ARBA" id="ARBA00000063"/>
    </source>
</evidence>
<evidence type="ECO:0000256" key="8">
    <source>
        <dbReference type="ARBA" id="ARBA00022658"/>
    </source>
</evidence>
<dbReference type="EMBL" id="CAJJDM010000093">
    <property type="protein sequence ID" value="CAD8092209.1"/>
    <property type="molecule type" value="Genomic_DNA"/>
</dbReference>
<proteinExistence type="inferred from homology"/>
<evidence type="ECO:0000256" key="4">
    <source>
        <dbReference type="ARBA" id="ARBA00006451"/>
    </source>
</evidence>
<keyword evidence="10" id="KW-0548">Nucleotidyltransferase</keyword>
<evidence type="ECO:0000259" key="13">
    <source>
        <dbReference type="Pfam" id="PF26216"/>
    </source>
</evidence>
<gene>
    <name evidence="15" type="ORF">PPRIM_AZ9-3.1.T0900046</name>
</gene>
<dbReference type="GO" id="GO:0006006">
    <property type="term" value="P:glucose metabolic process"/>
    <property type="evidence" value="ECO:0007669"/>
    <property type="project" value="TreeGrafter"/>
</dbReference>
<dbReference type="GO" id="GO:0080048">
    <property type="term" value="F:GDP-D-glucose phosphorylase activity"/>
    <property type="evidence" value="ECO:0007669"/>
    <property type="project" value="UniProtKB-EC"/>
</dbReference>
<dbReference type="InterPro" id="IPR026506">
    <property type="entry name" value="GDPGP"/>
</dbReference>
<sequence>MIQKPCLEDILKQKWSDKYEKQRALFRSTLKFIHTKSIQPFKAYFNLQLIENKVPTQIRDPETELIGEFNENDINFLNVEQGEILFRVDFSTGEIVDDENNINENNDNPILVNTAPICSYHSIVVPFLNSKFQQLLSGFIAESVFILFKISQSPHLRIGYNSKLANCSINHLHLHLIYVDQLFDNNRFPIEEFPIKPLATIKNSTLGEVENYPIRTLVVNGENIIELLSLAIDTLLAHEIPHNIMFISPQLAYIFPRRNQFDFIHEHGMKPAYAELSGLMICRSKKYYEELTLKEIETKLSELTHPLFDNVVQDLLMLSAE</sequence>
<evidence type="ECO:0000256" key="10">
    <source>
        <dbReference type="ARBA" id="ARBA00022695"/>
    </source>
</evidence>
<feature type="domain" description="GDPGP1-like C-terminal" evidence="13">
    <location>
        <begin position="190"/>
        <end position="304"/>
    </location>
</feature>
<evidence type="ECO:0000256" key="12">
    <source>
        <dbReference type="ARBA" id="ARBA00022801"/>
    </source>
</evidence>
<feature type="domain" description="GDPGP1-like N-terminal" evidence="14">
    <location>
        <begin position="7"/>
        <end position="176"/>
    </location>
</feature>
<evidence type="ECO:0000256" key="9">
    <source>
        <dbReference type="ARBA" id="ARBA00022679"/>
    </source>
</evidence>
<dbReference type="AlphaFoldDB" id="A0A8S1NLH1"/>
<dbReference type="GO" id="GO:0016787">
    <property type="term" value="F:hydrolase activity"/>
    <property type="evidence" value="ECO:0007669"/>
    <property type="project" value="UniProtKB-KW"/>
</dbReference>
<comment type="subcellular location">
    <subcellularLocation>
        <location evidence="3">Cytoplasm</location>
    </subcellularLocation>
</comment>
<evidence type="ECO:0000313" key="16">
    <source>
        <dbReference type="Proteomes" id="UP000688137"/>
    </source>
</evidence>
<keyword evidence="16" id="KW-1185">Reference proteome</keyword>
<evidence type="ECO:0000256" key="2">
    <source>
        <dbReference type="ARBA" id="ARBA00003049"/>
    </source>
</evidence>
<keyword evidence="8" id="KW-0344">Guanine-nucleotide releasing factor</keyword>
<dbReference type="GO" id="GO:0005737">
    <property type="term" value="C:cytoplasm"/>
    <property type="evidence" value="ECO:0007669"/>
    <property type="project" value="UniProtKB-SubCell"/>
</dbReference>
<keyword evidence="12" id="KW-0378">Hydrolase</keyword>
<dbReference type="PANTHER" id="PTHR20884:SF8">
    <property type="entry name" value="GDP-D-GLUCOSE PHOSPHORYLASE 1"/>
    <property type="match status" value="1"/>
</dbReference>
<comment type="catalytic activity">
    <reaction evidence="1">
        <text>GDP-alpha-D-glucose + phosphate = alpha-D-glucose 1-phosphate + GDP + H(+)</text>
        <dbReference type="Rhea" id="RHEA:30387"/>
        <dbReference type="ChEBI" id="CHEBI:15378"/>
        <dbReference type="ChEBI" id="CHEBI:43474"/>
        <dbReference type="ChEBI" id="CHEBI:58189"/>
        <dbReference type="ChEBI" id="CHEBI:58601"/>
        <dbReference type="ChEBI" id="CHEBI:62230"/>
        <dbReference type="EC" id="2.7.7.78"/>
    </reaction>
</comment>
<comment type="caution">
    <text evidence="15">The sequence shown here is derived from an EMBL/GenBank/DDBJ whole genome shotgun (WGS) entry which is preliminary data.</text>
</comment>
<dbReference type="EC" id="2.7.7.78" evidence="5"/>
<dbReference type="Pfam" id="PF26216">
    <property type="entry name" value="GDPGP1_C"/>
    <property type="match status" value="1"/>
</dbReference>
<dbReference type="Proteomes" id="UP000688137">
    <property type="component" value="Unassembled WGS sequence"/>
</dbReference>
<dbReference type="GO" id="GO:0005085">
    <property type="term" value="F:guanyl-nucleotide exchange factor activity"/>
    <property type="evidence" value="ECO:0007669"/>
    <property type="project" value="UniProtKB-KW"/>
</dbReference>
<dbReference type="Pfam" id="PF26217">
    <property type="entry name" value="GDPGP1_N"/>
    <property type="match status" value="1"/>
</dbReference>
<keyword evidence="9" id="KW-0808">Transferase</keyword>
<name>A0A8S1NLH1_PARPR</name>
<dbReference type="InterPro" id="IPR058865">
    <property type="entry name" value="GDPGP1_C"/>
</dbReference>
<comment type="similarity">
    <text evidence="4">Belongs to the GDPGP1 family.</text>
</comment>
<organism evidence="15 16">
    <name type="scientific">Paramecium primaurelia</name>
    <dbReference type="NCBI Taxonomy" id="5886"/>
    <lineage>
        <taxon>Eukaryota</taxon>
        <taxon>Sar</taxon>
        <taxon>Alveolata</taxon>
        <taxon>Ciliophora</taxon>
        <taxon>Intramacronucleata</taxon>
        <taxon>Oligohymenophorea</taxon>
        <taxon>Peniculida</taxon>
        <taxon>Parameciidae</taxon>
        <taxon>Paramecium</taxon>
    </lineage>
</organism>
<accession>A0A8S1NLH1</accession>
<evidence type="ECO:0000313" key="15">
    <source>
        <dbReference type="EMBL" id="CAD8092209.1"/>
    </source>
</evidence>
<reference evidence="15" key="1">
    <citation type="submission" date="2021-01" db="EMBL/GenBank/DDBJ databases">
        <authorList>
            <consortium name="Genoscope - CEA"/>
            <person name="William W."/>
        </authorList>
    </citation>
    <scope>NUCLEOTIDE SEQUENCE</scope>
</reference>
<keyword evidence="11" id="KW-0547">Nucleotide-binding</keyword>
<evidence type="ECO:0000256" key="11">
    <source>
        <dbReference type="ARBA" id="ARBA00022741"/>
    </source>
</evidence>
<evidence type="ECO:0000256" key="3">
    <source>
        <dbReference type="ARBA" id="ARBA00004496"/>
    </source>
</evidence>
<comment type="function">
    <text evidence="2">Specific and highly efficient GDP-D-glucose phosphorylase regulating the levels of GDP-D-glucose in cells.</text>
</comment>
<evidence type="ECO:0000256" key="6">
    <source>
        <dbReference type="ARBA" id="ARBA00018857"/>
    </source>
</evidence>
<dbReference type="InterPro" id="IPR058866">
    <property type="entry name" value="GDPGP1_N"/>
</dbReference>
<dbReference type="PANTHER" id="PTHR20884">
    <property type="entry name" value="GDP-D-GLUCOSE PHOSPHORYLASE 1"/>
    <property type="match status" value="1"/>
</dbReference>
<dbReference type="GO" id="GO:0000166">
    <property type="term" value="F:nucleotide binding"/>
    <property type="evidence" value="ECO:0007669"/>
    <property type="project" value="UniProtKB-KW"/>
</dbReference>
<evidence type="ECO:0000256" key="5">
    <source>
        <dbReference type="ARBA" id="ARBA00012507"/>
    </source>
</evidence>